<name>A0AAV4ENG0_9GAST</name>
<evidence type="ECO:0000313" key="2">
    <source>
        <dbReference type="EMBL" id="GFR62444.1"/>
    </source>
</evidence>
<gene>
    <name evidence="2" type="ORF">ElyMa_005456200</name>
</gene>
<dbReference type="AlphaFoldDB" id="A0AAV4ENG0"/>
<feature type="compositionally biased region" description="Pro residues" evidence="1">
    <location>
        <begin position="14"/>
        <end position="23"/>
    </location>
</feature>
<organism evidence="2 3">
    <name type="scientific">Elysia marginata</name>
    <dbReference type="NCBI Taxonomy" id="1093978"/>
    <lineage>
        <taxon>Eukaryota</taxon>
        <taxon>Metazoa</taxon>
        <taxon>Spiralia</taxon>
        <taxon>Lophotrochozoa</taxon>
        <taxon>Mollusca</taxon>
        <taxon>Gastropoda</taxon>
        <taxon>Heterobranchia</taxon>
        <taxon>Euthyneura</taxon>
        <taxon>Panpulmonata</taxon>
        <taxon>Sacoglossa</taxon>
        <taxon>Placobranchoidea</taxon>
        <taxon>Plakobranchidae</taxon>
        <taxon>Elysia</taxon>
    </lineage>
</organism>
<dbReference type="EMBL" id="BMAT01010882">
    <property type="protein sequence ID" value="GFR62444.1"/>
    <property type="molecule type" value="Genomic_DNA"/>
</dbReference>
<proteinExistence type="predicted"/>
<protein>
    <submittedName>
        <fullName evidence="2">Uncharacterized protein</fullName>
    </submittedName>
</protein>
<reference evidence="2 3" key="1">
    <citation type="journal article" date="2021" name="Elife">
        <title>Chloroplast acquisition without the gene transfer in kleptoplastic sea slugs, Plakobranchus ocellatus.</title>
        <authorList>
            <person name="Maeda T."/>
            <person name="Takahashi S."/>
            <person name="Yoshida T."/>
            <person name="Shimamura S."/>
            <person name="Takaki Y."/>
            <person name="Nagai Y."/>
            <person name="Toyoda A."/>
            <person name="Suzuki Y."/>
            <person name="Arimoto A."/>
            <person name="Ishii H."/>
            <person name="Satoh N."/>
            <person name="Nishiyama T."/>
            <person name="Hasebe M."/>
            <person name="Maruyama T."/>
            <person name="Minagawa J."/>
            <person name="Obokata J."/>
            <person name="Shigenobu S."/>
        </authorList>
    </citation>
    <scope>NUCLEOTIDE SEQUENCE [LARGE SCALE GENOMIC DNA]</scope>
</reference>
<feature type="region of interest" description="Disordered" evidence="1">
    <location>
        <begin position="1"/>
        <end position="26"/>
    </location>
</feature>
<evidence type="ECO:0000313" key="3">
    <source>
        <dbReference type="Proteomes" id="UP000762676"/>
    </source>
</evidence>
<keyword evidence="3" id="KW-1185">Reference proteome</keyword>
<dbReference type="Proteomes" id="UP000762676">
    <property type="component" value="Unassembled WGS sequence"/>
</dbReference>
<comment type="caution">
    <text evidence="2">The sequence shown here is derived from an EMBL/GenBank/DDBJ whole genome shotgun (WGS) entry which is preliminary data.</text>
</comment>
<evidence type="ECO:0000256" key="1">
    <source>
        <dbReference type="SAM" id="MobiDB-lite"/>
    </source>
</evidence>
<accession>A0AAV4ENG0</accession>
<sequence>MKTRSNMSSHPSPCSHPPTPQPTPINTYNRKKCKNLGLFLKVATAGGKRTMPVVNVCHQDIIWRPPDSPTSVVKQARVYLRVYGYTQKMATHTATYGRLLTETESALLQSWHTVFFLIQI</sequence>